<dbReference type="Gene3D" id="3.40.630.40">
    <property type="entry name" value="Zn-dependent exopeptidases"/>
    <property type="match status" value="1"/>
</dbReference>
<dbReference type="Pfam" id="PF01551">
    <property type="entry name" value="Peptidase_M23"/>
    <property type="match status" value="1"/>
</dbReference>
<evidence type="ECO:0000256" key="3">
    <source>
        <dbReference type="ARBA" id="ARBA00006646"/>
    </source>
</evidence>
<keyword evidence="7" id="KW-0378">Hydrolase</keyword>
<dbReference type="GO" id="GO:0009253">
    <property type="term" value="P:peptidoglycan catabolic process"/>
    <property type="evidence" value="ECO:0007669"/>
    <property type="project" value="InterPro"/>
</dbReference>
<dbReference type="SMART" id="SM00646">
    <property type="entry name" value="Ami_3"/>
    <property type="match status" value="1"/>
</dbReference>
<comment type="similarity">
    <text evidence="3">Belongs to the peptidase M23B family.</text>
</comment>
<keyword evidence="5" id="KW-0482">Metalloprotease</keyword>
<evidence type="ECO:0000256" key="5">
    <source>
        <dbReference type="ARBA" id="ARBA00023049"/>
    </source>
</evidence>
<feature type="domain" description="LysM" evidence="6">
    <location>
        <begin position="373"/>
        <end position="416"/>
    </location>
</feature>
<dbReference type="EMBL" id="LT906462">
    <property type="protein sequence ID" value="SNV74718.1"/>
    <property type="molecule type" value="Genomic_DNA"/>
</dbReference>
<dbReference type="InterPro" id="IPR050695">
    <property type="entry name" value="N-acetylmuramoyl_amidase_3"/>
</dbReference>
<evidence type="ECO:0000256" key="1">
    <source>
        <dbReference type="ARBA" id="ARBA00001667"/>
    </source>
</evidence>
<proteinExistence type="inferred from homology"/>
<dbReference type="GO" id="GO:0030288">
    <property type="term" value="C:outer membrane-bounded periplasmic space"/>
    <property type="evidence" value="ECO:0007669"/>
    <property type="project" value="TreeGrafter"/>
</dbReference>
<dbReference type="SUPFAM" id="SSF51261">
    <property type="entry name" value="Duplicated hybrid motif"/>
    <property type="match status" value="1"/>
</dbReference>
<comment type="cofactor">
    <cofactor evidence="2">
        <name>Zn(2+)</name>
        <dbReference type="ChEBI" id="CHEBI:29105"/>
    </cofactor>
</comment>
<dbReference type="PANTHER" id="PTHR30404">
    <property type="entry name" value="N-ACETYLMURAMOYL-L-ALANINE AMIDASE"/>
    <property type="match status" value="1"/>
</dbReference>
<dbReference type="InterPro" id="IPR002508">
    <property type="entry name" value="MurNAc-LAA_cat"/>
</dbReference>
<dbReference type="Pfam" id="PF01476">
    <property type="entry name" value="LysM"/>
    <property type="match status" value="1"/>
</dbReference>
<dbReference type="PROSITE" id="PS51782">
    <property type="entry name" value="LYSM"/>
    <property type="match status" value="1"/>
</dbReference>
<dbReference type="InterPro" id="IPR011055">
    <property type="entry name" value="Dup_hybrid_motif"/>
</dbReference>
<keyword evidence="5" id="KW-0645">Protease</keyword>
<dbReference type="CDD" id="cd00118">
    <property type="entry name" value="LysM"/>
    <property type="match status" value="1"/>
</dbReference>
<dbReference type="InterPro" id="IPR016047">
    <property type="entry name" value="M23ase_b-sheet_dom"/>
</dbReference>
<dbReference type="RefSeq" id="WP_095089019.1">
    <property type="nucleotide sequence ID" value="NZ_BMDM01000001.1"/>
</dbReference>
<evidence type="ECO:0000256" key="4">
    <source>
        <dbReference type="ARBA" id="ARBA00012322"/>
    </source>
</evidence>
<dbReference type="AlphaFoldDB" id="A0A239ZVD3"/>
<keyword evidence="8" id="KW-1185">Reference proteome</keyword>
<dbReference type="CDD" id="cd02696">
    <property type="entry name" value="MurNAc-LAA"/>
    <property type="match status" value="1"/>
</dbReference>
<dbReference type="EC" id="3.4.24.75" evidence="4"/>
<dbReference type="OrthoDB" id="2195319at2"/>
<dbReference type="Pfam" id="PF01520">
    <property type="entry name" value="Amidase_3"/>
    <property type="match status" value="1"/>
</dbReference>
<evidence type="ECO:0000256" key="2">
    <source>
        <dbReference type="ARBA" id="ARBA00001947"/>
    </source>
</evidence>
<dbReference type="InterPro" id="IPR036779">
    <property type="entry name" value="LysM_dom_sf"/>
</dbReference>
<name>A0A239ZVD3_9STAP</name>
<dbReference type="InterPro" id="IPR018392">
    <property type="entry name" value="LysM"/>
</dbReference>
<evidence type="ECO:0000259" key="6">
    <source>
        <dbReference type="PROSITE" id="PS51782"/>
    </source>
</evidence>
<protein>
    <recommendedName>
        <fullName evidence="4">lysostaphin</fullName>
        <ecNumber evidence="4">3.4.24.75</ecNumber>
    </recommendedName>
</protein>
<dbReference type="KEGG" id="sste:SAMEA4384403_1941"/>
<dbReference type="CDD" id="cd12797">
    <property type="entry name" value="M23_peptidase"/>
    <property type="match status" value="1"/>
</dbReference>
<dbReference type="Gene3D" id="3.10.350.10">
    <property type="entry name" value="LysM domain"/>
    <property type="match status" value="1"/>
</dbReference>
<evidence type="ECO:0000313" key="8">
    <source>
        <dbReference type="Proteomes" id="UP000242084"/>
    </source>
</evidence>
<organism evidence="7 8">
    <name type="scientific">Mammaliicoccus stepanovicii</name>
    <dbReference type="NCBI Taxonomy" id="643214"/>
    <lineage>
        <taxon>Bacteria</taxon>
        <taxon>Bacillati</taxon>
        <taxon>Bacillota</taxon>
        <taxon>Bacilli</taxon>
        <taxon>Bacillales</taxon>
        <taxon>Staphylococcaceae</taxon>
        <taxon>Mammaliicoccus</taxon>
    </lineage>
</organism>
<dbReference type="PANTHER" id="PTHR30404:SF8">
    <property type="entry name" value="AUTOLYSIN PH-RELATED"/>
    <property type="match status" value="1"/>
</dbReference>
<dbReference type="SUPFAM" id="SSF53187">
    <property type="entry name" value="Zn-dependent exopeptidases"/>
    <property type="match status" value="1"/>
</dbReference>
<reference evidence="7 8" key="1">
    <citation type="submission" date="2017-06" db="EMBL/GenBank/DDBJ databases">
        <authorList>
            <consortium name="Pathogen Informatics"/>
        </authorList>
    </citation>
    <scope>NUCLEOTIDE SEQUENCE [LARGE SCALE GENOMIC DNA]</scope>
    <source>
        <strain evidence="7 8">NCTC13839</strain>
    </source>
</reference>
<accession>A0A239ZVD3</accession>
<dbReference type="GO" id="GO:0008745">
    <property type="term" value="F:N-acetylmuramoyl-L-alanine amidase activity"/>
    <property type="evidence" value="ECO:0007669"/>
    <property type="project" value="InterPro"/>
</dbReference>
<evidence type="ECO:0000313" key="7">
    <source>
        <dbReference type="EMBL" id="SNV74718.1"/>
    </source>
</evidence>
<comment type="catalytic activity">
    <reaction evidence="1">
        <text>Hydrolysis of the -Gly-|-Gly- bond in the pentaglycine inter-peptide link joining staphylococcal cell wall peptidoglycans.</text>
        <dbReference type="EC" id="3.4.24.75"/>
    </reaction>
</comment>
<dbReference type="SMART" id="SM00257">
    <property type="entry name" value="LysM"/>
    <property type="match status" value="1"/>
</dbReference>
<dbReference type="GO" id="GO:0006508">
    <property type="term" value="P:proteolysis"/>
    <property type="evidence" value="ECO:0007669"/>
    <property type="project" value="UniProtKB-KW"/>
</dbReference>
<sequence>MLHAISYLSKKGWKVSSDPRTFDNYPKNYGFRNYIEGGVKYDSFCSGYHRAFDVYNNNTDNIPAVTSGTVILSEPFGNFGGTMEIRDSNGNDWIYGHMKRDSLMYSKGDKVNQGDIIGLQGNTNFADNPMSEHLHIQLRQKGVDINNEVTRVCSGMPIENYDITKLNQKLDKSNNKGAVKMSRKIMIVAGHGYNDPGAVGNGTNERDFIRANIVDRVANYLKQAGNNVAVYGKDQDMYQDTAYGQQQGNKKDYGLYWVKSQGYEIVVEFHLDSASASATGGHVIIPSGLAPDSIDKALQAAVKKHVGTIRGITERSDLLNCNVAKAEFINYRLVELGFITSTKDMNTIKSNLAAYTKSLAEAIHGAPIGGKPSTYVVVAGDTLWGISQKTGVTVARLKELNGLKSDVIQVGQVLKLK</sequence>
<dbReference type="SUPFAM" id="SSF54106">
    <property type="entry name" value="LysM domain"/>
    <property type="match status" value="1"/>
</dbReference>
<dbReference type="Proteomes" id="UP000242084">
    <property type="component" value="Chromosome 1"/>
</dbReference>
<dbReference type="Gene3D" id="2.70.70.10">
    <property type="entry name" value="Glucose Permease (Domain IIA)"/>
    <property type="match status" value="1"/>
</dbReference>
<dbReference type="GO" id="GO:0008237">
    <property type="term" value="F:metallopeptidase activity"/>
    <property type="evidence" value="ECO:0007669"/>
    <property type="project" value="UniProtKB-KW"/>
</dbReference>
<gene>
    <name evidence="7" type="primary">lytE</name>
    <name evidence="7" type="ORF">SAMEA4384403_01941</name>
</gene>